<dbReference type="EMBL" id="RXYK01000005">
    <property type="protein sequence ID" value="RTY38380.1"/>
    <property type="molecule type" value="Genomic_DNA"/>
</dbReference>
<dbReference type="InterPro" id="IPR004960">
    <property type="entry name" value="LipA_acyltrans"/>
</dbReference>
<accession>A0A3S0L1W7</accession>
<comment type="caution">
    <text evidence="7">The sequence shown here is derived from an EMBL/GenBank/DDBJ whole genome shotgun (WGS) entry which is preliminary data.</text>
</comment>
<dbReference type="PANTHER" id="PTHR30606:SF10">
    <property type="entry name" value="PHOSPHATIDYLINOSITOL MANNOSIDE ACYLTRANSFERASE"/>
    <property type="match status" value="1"/>
</dbReference>
<evidence type="ECO:0000313" key="8">
    <source>
        <dbReference type="Proteomes" id="UP000279908"/>
    </source>
</evidence>
<proteinExistence type="predicted"/>
<evidence type="ECO:0000256" key="6">
    <source>
        <dbReference type="ARBA" id="ARBA00023315"/>
    </source>
</evidence>
<keyword evidence="5" id="KW-0472">Membrane</keyword>
<dbReference type="GO" id="GO:0009247">
    <property type="term" value="P:glycolipid biosynthetic process"/>
    <property type="evidence" value="ECO:0007669"/>
    <property type="project" value="UniProtKB-ARBA"/>
</dbReference>
<evidence type="ECO:0000256" key="2">
    <source>
        <dbReference type="ARBA" id="ARBA00022475"/>
    </source>
</evidence>
<dbReference type="CDD" id="cd07984">
    <property type="entry name" value="LPLAT_LABLAT-like"/>
    <property type="match status" value="1"/>
</dbReference>
<evidence type="ECO:0000256" key="1">
    <source>
        <dbReference type="ARBA" id="ARBA00004533"/>
    </source>
</evidence>
<protein>
    <submittedName>
        <fullName evidence="7">Lipid A biosynthesis acyltransferase</fullName>
    </submittedName>
</protein>
<comment type="subcellular location">
    <subcellularLocation>
        <location evidence="1">Cell inner membrane</location>
    </subcellularLocation>
</comment>
<dbReference type="RefSeq" id="WP_126384061.1">
    <property type="nucleotide sequence ID" value="NZ_RXYK01000005.1"/>
</dbReference>
<evidence type="ECO:0000256" key="5">
    <source>
        <dbReference type="ARBA" id="ARBA00023136"/>
    </source>
</evidence>
<keyword evidence="3" id="KW-0997">Cell inner membrane</keyword>
<evidence type="ECO:0000313" key="7">
    <source>
        <dbReference type="EMBL" id="RTY38380.1"/>
    </source>
</evidence>
<dbReference type="Proteomes" id="UP000279908">
    <property type="component" value="Unassembled WGS sequence"/>
</dbReference>
<dbReference type="AlphaFoldDB" id="A0A3S0L1W7"/>
<dbReference type="PANTHER" id="PTHR30606">
    <property type="entry name" value="LIPID A BIOSYNTHESIS LAUROYL ACYLTRANSFERASE"/>
    <property type="match status" value="1"/>
</dbReference>
<sequence>MSNRNSFVGQVGAKAAYRLFMLLGVLVRAVPRGVSNSVAHRIGDFAFSVLRIRRALVEGNLALSFPDKQQKETRRMARQVYRNQAENFIEVLRIPLVKNREDAKRLITIDAGDFLRLTRDRGKGAVLVSAHFGNWELLGLCVGMLISPLTIIVKRLRNREIDLKINEWRSLRGNRMVHTHNSLREGLRTLKSGGILAILADQSDPEETFFAPFLGRTTSVVLGPAFFALKAEVPLFLGVSYRTGKGRYTVEMKEIPTDGLTTAKEDVEELARRYTKELEAYIYRYPEEWFWLHNRWKRTRPGDVDPMSVKAG</sequence>
<organism evidence="7 8">
    <name type="scientific">Chlorobium phaeovibrioides</name>
    <dbReference type="NCBI Taxonomy" id="1094"/>
    <lineage>
        <taxon>Bacteria</taxon>
        <taxon>Pseudomonadati</taxon>
        <taxon>Chlorobiota</taxon>
        <taxon>Chlorobiia</taxon>
        <taxon>Chlorobiales</taxon>
        <taxon>Chlorobiaceae</taxon>
        <taxon>Chlorobium/Pelodictyon group</taxon>
        <taxon>Chlorobium</taxon>
    </lineage>
</organism>
<dbReference type="Pfam" id="PF03279">
    <property type="entry name" value="Lip_A_acyltrans"/>
    <property type="match status" value="1"/>
</dbReference>
<reference evidence="7 8" key="1">
    <citation type="submission" date="2018-12" db="EMBL/GenBank/DDBJ databases">
        <authorList>
            <person name="Lunina O.N."/>
            <person name="Grouzdev D.S."/>
            <person name="Gorlenko V.M."/>
            <person name="Savvichev A.S."/>
        </authorList>
    </citation>
    <scope>NUCLEOTIDE SEQUENCE [LARGE SCALE GENOMIC DNA]</scope>
    <source>
        <strain evidence="7 8">BrKhr-17</strain>
    </source>
</reference>
<name>A0A3S0L1W7_CHLPH</name>
<keyword evidence="6 7" id="KW-0012">Acyltransferase</keyword>
<gene>
    <name evidence="7" type="ORF">EKD02_04645</name>
</gene>
<keyword evidence="4 7" id="KW-0808">Transferase</keyword>
<evidence type="ECO:0000256" key="3">
    <source>
        <dbReference type="ARBA" id="ARBA00022519"/>
    </source>
</evidence>
<dbReference type="GO" id="GO:0016746">
    <property type="term" value="F:acyltransferase activity"/>
    <property type="evidence" value="ECO:0007669"/>
    <property type="project" value="UniProtKB-KW"/>
</dbReference>
<dbReference type="PIRSF" id="PIRSF026649">
    <property type="entry name" value="MsbB"/>
    <property type="match status" value="1"/>
</dbReference>
<dbReference type="GO" id="GO:0005886">
    <property type="term" value="C:plasma membrane"/>
    <property type="evidence" value="ECO:0007669"/>
    <property type="project" value="UniProtKB-SubCell"/>
</dbReference>
<evidence type="ECO:0000256" key="4">
    <source>
        <dbReference type="ARBA" id="ARBA00022679"/>
    </source>
</evidence>
<keyword evidence="2" id="KW-1003">Cell membrane</keyword>